<comment type="caution">
    <text evidence="2">The sequence shown here is derived from an EMBL/GenBank/DDBJ whole genome shotgun (WGS) entry which is preliminary data.</text>
</comment>
<keyword evidence="3" id="KW-1185">Reference proteome</keyword>
<sequence>MSVDPLHDVIVLAVGKAVKGGQHEAPRPPQIGPSPEVSAGGDEQRERDERDDDRSPEVSGR</sequence>
<organism evidence="2 3">
    <name type="scientific">Halorubrum coriense DSM 10284</name>
    <dbReference type="NCBI Taxonomy" id="1227466"/>
    <lineage>
        <taxon>Archaea</taxon>
        <taxon>Methanobacteriati</taxon>
        <taxon>Methanobacteriota</taxon>
        <taxon>Stenosarchaea group</taxon>
        <taxon>Halobacteria</taxon>
        <taxon>Halobacteriales</taxon>
        <taxon>Haloferacaceae</taxon>
        <taxon>Halorubrum</taxon>
    </lineage>
</organism>
<reference evidence="2 3" key="1">
    <citation type="journal article" date="2014" name="PLoS Genet.">
        <title>Phylogenetically driven sequencing of extremely halophilic archaea reveals strategies for static and dynamic osmo-response.</title>
        <authorList>
            <person name="Becker E.A."/>
            <person name="Seitzer P.M."/>
            <person name="Tritt A."/>
            <person name="Larsen D."/>
            <person name="Krusor M."/>
            <person name="Yao A.I."/>
            <person name="Wu D."/>
            <person name="Madern D."/>
            <person name="Eisen J.A."/>
            <person name="Darling A.E."/>
            <person name="Facciotti M.T."/>
        </authorList>
    </citation>
    <scope>NUCLEOTIDE SEQUENCE [LARGE SCALE GENOMIC DNA]</scope>
    <source>
        <strain evidence="2 3">DSM 10284</strain>
    </source>
</reference>
<feature type="region of interest" description="Disordered" evidence="1">
    <location>
        <begin position="17"/>
        <end position="61"/>
    </location>
</feature>
<accession>M0ERC9</accession>
<gene>
    <name evidence="2" type="ORF">C464_06170</name>
</gene>
<dbReference type="Proteomes" id="UP000011509">
    <property type="component" value="Unassembled WGS sequence"/>
</dbReference>
<evidence type="ECO:0000313" key="2">
    <source>
        <dbReference type="EMBL" id="ELZ48974.1"/>
    </source>
</evidence>
<evidence type="ECO:0000256" key="1">
    <source>
        <dbReference type="SAM" id="MobiDB-lite"/>
    </source>
</evidence>
<dbReference type="EMBL" id="AOJL01000026">
    <property type="protein sequence ID" value="ELZ48974.1"/>
    <property type="molecule type" value="Genomic_DNA"/>
</dbReference>
<dbReference type="AlphaFoldDB" id="M0ERC9"/>
<proteinExistence type="predicted"/>
<protein>
    <submittedName>
        <fullName evidence="2">Uncharacterized protein</fullName>
    </submittedName>
</protein>
<feature type="compositionally biased region" description="Basic and acidic residues" evidence="1">
    <location>
        <begin position="42"/>
        <end position="61"/>
    </location>
</feature>
<evidence type="ECO:0000313" key="3">
    <source>
        <dbReference type="Proteomes" id="UP000011509"/>
    </source>
</evidence>
<name>M0ERC9_9EURY</name>